<dbReference type="InterPro" id="IPR000866">
    <property type="entry name" value="AhpC/TSA"/>
</dbReference>
<feature type="signal peptide" evidence="2">
    <location>
        <begin position="1"/>
        <end position="21"/>
    </location>
</feature>
<dbReference type="PROSITE" id="PS00194">
    <property type="entry name" value="THIOREDOXIN_1"/>
    <property type="match status" value="1"/>
</dbReference>
<dbReference type="CDD" id="cd02966">
    <property type="entry name" value="TlpA_like_family"/>
    <property type="match status" value="1"/>
</dbReference>
<comment type="caution">
    <text evidence="4">The sequence shown here is derived from an EMBL/GenBank/DDBJ whole genome shotgun (WGS) entry which is preliminary data.</text>
</comment>
<protein>
    <submittedName>
        <fullName evidence="4">TlpA family protein disulfide reductase</fullName>
    </submittedName>
</protein>
<dbReference type="InterPro" id="IPR013766">
    <property type="entry name" value="Thioredoxin_domain"/>
</dbReference>
<dbReference type="Gene3D" id="3.40.30.10">
    <property type="entry name" value="Glutaredoxin"/>
    <property type="match status" value="1"/>
</dbReference>
<dbReference type="InterPro" id="IPR017937">
    <property type="entry name" value="Thioredoxin_CS"/>
</dbReference>
<accession>A0A948TKX5</accession>
<dbReference type="GO" id="GO:0016209">
    <property type="term" value="F:antioxidant activity"/>
    <property type="evidence" value="ECO:0007669"/>
    <property type="project" value="InterPro"/>
</dbReference>
<evidence type="ECO:0000259" key="3">
    <source>
        <dbReference type="PROSITE" id="PS51352"/>
    </source>
</evidence>
<sequence>MKKFFALLFCGFFLFAGNVLAQEADADKVKLGDDMPSITLKSESYGDVTPESLKGKVVLVSLFATWCGPCQLELAEVQKSLWPAYKDNPDFKLLVVGREHTEAELKKYNERKKFSFPLYADPGRKVYSLFADQTIPRAYLFGKDGKLVYSSVGYSKDEFRKLMDAIENALK</sequence>
<feature type="chain" id="PRO_5037336860" evidence="2">
    <location>
        <begin position="22"/>
        <end position="171"/>
    </location>
</feature>
<feature type="domain" description="Thioredoxin" evidence="3">
    <location>
        <begin position="29"/>
        <end position="168"/>
    </location>
</feature>
<keyword evidence="2" id="KW-0732">Signal</keyword>
<organism evidence="4 5">
    <name type="scientific">Candidatus Phocaeicola excrementipullorum</name>
    <dbReference type="NCBI Taxonomy" id="2838731"/>
    <lineage>
        <taxon>Bacteria</taxon>
        <taxon>Pseudomonadati</taxon>
        <taxon>Bacteroidota</taxon>
        <taxon>Bacteroidia</taxon>
        <taxon>Bacteroidales</taxon>
        <taxon>Bacteroidaceae</taxon>
        <taxon>Phocaeicola</taxon>
    </lineage>
</organism>
<evidence type="ECO:0000256" key="2">
    <source>
        <dbReference type="SAM" id="SignalP"/>
    </source>
</evidence>
<dbReference type="InterPro" id="IPR036249">
    <property type="entry name" value="Thioredoxin-like_sf"/>
</dbReference>
<dbReference type="EMBL" id="JAHLFJ010000005">
    <property type="protein sequence ID" value="MBU3855040.1"/>
    <property type="molecule type" value="Genomic_DNA"/>
</dbReference>
<evidence type="ECO:0000313" key="4">
    <source>
        <dbReference type="EMBL" id="MBU3855040.1"/>
    </source>
</evidence>
<dbReference type="InterPro" id="IPR050553">
    <property type="entry name" value="Thioredoxin_ResA/DsbE_sf"/>
</dbReference>
<name>A0A948TKX5_9BACT</name>
<dbReference type="PANTHER" id="PTHR42852">
    <property type="entry name" value="THIOL:DISULFIDE INTERCHANGE PROTEIN DSBE"/>
    <property type="match status" value="1"/>
</dbReference>
<evidence type="ECO:0000256" key="1">
    <source>
        <dbReference type="ARBA" id="ARBA00023284"/>
    </source>
</evidence>
<dbReference type="Proteomes" id="UP000784286">
    <property type="component" value="Unassembled WGS sequence"/>
</dbReference>
<proteinExistence type="predicted"/>
<dbReference type="Pfam" id="PF00578">
    <property type="entry name" value="AhpC-TSA"/>
    <property type="match status" value="1"/>
</dbReference>
<dbReference type="PROSITE" id="PS51352">
    <property type="entry name" value="THIOREDOXIN_2"/>
    <property type="match status" value="1"/>
</dbReference>
<dbReference type="SUPFAM" id="SSF52833">
    <property type="entry name" value="Thioredoxin-like"/>
    <property type="match status" value="1"/>
</dbReference>
<keyword evidence="1" id="KW-0676">Redox-active center</keyword>
<dbReference type="PANTHER" id="PTHR42852:SF17">
    <property type="entry name" value="THIOREDOXIN-LIKE PROTEIN HI_1115"/>
    <property type="match status" value="1"/>
</dbReference>
<reference evidence="4" key="2">
    <citation type="submission" date="2021-04" db="EMBL/GenBank/DDBJ databases">
        <authorList>
            <person name="Gilroy R."/>
        </authorList>
    </citation>
    <scope>NUCLEOTIDE SEQUENCE</scope>
    <source>
        <strain evidence="4">8470</strain>
    </source>
</reference>
<gene>
    <name evidence="4" type="ORF">H9928_00510</name>
</gene>
<evidence type="ECO:0000313" key="5">
    <source>
        <dbReference type="Proteomes" id="UP000784286"/>
    </source>
</evidence>
<dbReference type="GO" id="GO:0016491">
    <property type="term" value="F:oxidoreductase activity"/>
    <property type="evidence" value="ECO:0007669"/>
    <property type="project" value="InterPro"/>
</dbReference>
<reference evidence="4" key="1">
    <citation type="journal article" date="2021" name="PeerJ">
        <title>Extensive microbial diversity within the chicken gut microbiome revealed by metagenomics and culture.</title>
        <authorList>
            <person name="Gilroy R."/>
            <person name="Ravi A."/>
            <person name="Getino M."/>
            <person name="Pursley I."/>
            <person name="Horton D.L."/>
            <person name="Alikhan N.F."/>
            <person name="Baker D."/>
            <person name="Gharbi K."/>
            <person name="Hall N."/>
            <person name="Watson M."/>
            <person name="Adriaenssens E.M."/>
            <person name="Foster-Nyarko E."/>
            <person name="Jarju S."/>
            <person name="Secka A."/>
            <person name="Antonio M."/>
            <person name="Oren A."/>
            <person name="Chaudhuri R.R."/>
            <person name="La Ragione R."/>
            <person name="Hildebrand F."/>
            <person name="Pallen M.J."/>
        </authorList>
    </citation>
    <scope>NUCLEOTIDE SEQUENCE</scope>
    <source>
        <strain evidence="4">8470</strain>
    </source>
</reference>
<dbReference type="AlphaFoldDB" id="A0A948TKX5"/>